<dbReference type="Proteomes" id="UP000197097">
    <property type="component" value="Unassembled WGS sequence"/>
</dbReference>
<dbReference type="EMBL" id="NISJ01000012">
    <property type="protein sequence ID" value="OWQ92580.1"/>
    <property type="molecule type" value="Genomic_DNA"/>
</dbReference>
<evidence type="ECO:0000259" key="1">
    <source>
        <dbReference type="Pfam" id="PF01814"/>
    </source>
</evidence>
<dbReference type="RefSeq" id="WP_088473995.1">
    <property type="nucleotide sequence ID" value="NZ_NISJ01000012.1"/>
</dbReference>
<dbReference type="InterPro" id="IPR012312">
    <property type="entry name" value="Hemerythrin-like"/>
</dbReference>
<keyword evidence="3" id="KW-1185">Reference proteome</keyword>
<dbReference type="Gene3D" id="1.20.120.520">
    <property type="entry name" value="nmb1532 protein domain like"/>
    <property type="match status" value="1"/>
</dbReference>
<reference evidence="2 3" key="1">
    <citation type="journal article" date="2002" name="Int. J. Syst. Evol. Microbiol.">
        <title>Sphingopyxis witflariensis sp. nov., isolated from activated sludge.</title>
        <authorList>
            <person name="Kampfer P."/>
            <person name="Witzenberger R."/>
            <person name="Denner E.B."/>
            <person name="Busse H.J."/>
            <person name="Neef A."/>
        </authorList>
    </citation>
    <scope>NUCLEOTIDE SEQUENCE [LARGE SCALE GENOMIC DNA]</scope>
    <source>
        <strain evidence="2 3">DSM 14551</strain>
    </source>
</reference>
<protein>
    <recommendedName>
        <fullName evidence="1">Hemerythrin-like domain-containing protein</fullName>
    </recommendedName>
</protein>
<proteinExistence type="predicted"/>
<feature type="domain" description="Hemerythrin-like" evidence="1">
    <location>
        <begin position="8"/>
        <end position="136"/>
    </location>
</feature>
<dbReference type="AlphaFoldDB" id="A0A246JJ73"/>
<evidence type="ECO:0000313" key="2">
    <source>
        <dbReference type="EMBL" id="OWQ92580.1"/>
    </source>
</evidence>
<comment type="caution">
    <text evidence="2">The sequence shown here is derived from an EMBL/GenBank/DDBJ whole genome shotgun (WGS) entry which is preliminary data.</text>
</comment>
<name>A0A246JJ73_9SPHN</name>
<organism evidence="2 3">
    <name type="scientific">Sphingopyxis witflariensis</name>
    <dbReference type="NCBI Taxonomy" id="173675"/>
    <lineage>
        <taxon>Bacteria</taxon>
        <taxon>Pseudomonadati</taxon>
        <taxon>Pseudomonadota</taxon>
        <taxon>Alphaproteobacteria</taxon>
        <taxon>Sphingomonadales</taxon>
        <taxon>Sphingomonadaceae</taxon>
        <taxon>Sphingopyxis</taxon>
    </lineage>
</organism>
<dbReference type="Pfam" id="PF01814">
    <property type="entry name" value="Hemerythrin"/>
    <property type="match status" value="1"/>
</dbReference>
<gene>
    <name evidence="2" type="ORF">CDQ91_17470</name>
</gene>
<sequence length="166" mass="18655">MSIGHEMRRLRAEHDALATLSRILMDLVDQPDPPRPTELCSVRGMLRDTLVRHLKCEDWVLYPRLKASGDAALIRMACEFVAEMGDIADDFEVYDSKWTEDMVAADWPGFCHETRAVLGLLAIRIERENEDLYPAVERIGVAEAALVAADGQGRSDNFQLSATRQP</sequence>
<evidence type="ECO:0000313" key="3">
    <source>
        <dbReference type="Proteomes" id="UP000197097"/>
    </source>
</evidence>
<dbReference type="OrthoDB" id="7203877at2"/>
<accession>A0A246JJ73</accession>